<dbReference type="EMBL" id="CP113088">
    <property type="protein sequence ID" value="WAC02965.1"/>
    <property type="molecule type" value="Genomic_DNA"/>
</dbReference>
<keyword evidence="2" id="KW-1185">Reference proteome</keyword>
<evidence type="ECO:0000313" key="2">
    <source>
        <dbReference type="Proteomes" id="UP001164705"/>
    </source>
</evidence>
<accession>A0A9E8MXZ5</accession>
<sequence>MKVSVKKDTHNGIQPIRVLKHNLTHRLVERNTELINELQLNFKLQSHIKYHIAELPLIEKQTPFIESSGQINIHETFLSYIWSITFSMFVMHEEGIAIPDYLKQGIEPPKKQNTDILDLSKELFDYSKSLIRVYTEWDKDYFPNPEYFDEKTDEGYYILRTNDLYVEVLNFILYHEIAHAEYEHINNIQLNSLSNDAIKDLELEADSRAIDLMLINCRNRNATVIAITIGLASMLFSRNDLYGGTRHPNIDVRIENFLQKVNLPDDSPVWTFLVLFLKLWEQQFSLNFKQKNAYDTYKELYYELLEQAK</sequence>
<reference evidence="1" key="1">
    <citation type="submission" date="2022-11" db="EMBL/GenBank/DDBJ databases">
        <title>Lacinutrix neustonica HL-RS19T sp. nov., isolated from the surface microlayer sample of brackish Lake Shihwa.</title>
        <authorList>
            <person name="Choi J.Y."/>
            <person name="Hwang C.Y."/>
        </authorList>
    </citation>
    <scope>NUCLEOTIDE SEQUENCE</scope>
    <source>
        <strain evidence="1">HL-RS19</strain>
    </source>
</reference>
<protein>
    <submittedName>
        <fullName evidence="1">Phage exclusion protein Lit family protein</fullName>
    </submittedName>
</protein>
<organism evidence="1 2">
    <name type="scientific">Lacinutrix neustonica</name>
    <dbReference type="NCBI Taxonomy" id="2980107"/>
    <lineage>
        <taxon>Bacteria</taxon>
        <taxon>Pseudomonadati</taxon>
        <taxon>Bacteroidota</taxon>
        <taxon>Flavobacteriia</taxon>
        <taxon>Flavobacteriales</taxon>
        <taxon>Flavobacteriaceae</taxon>
        <taxon>Lacinutrix</taxon>
    </lineage>
</organism>
<dbReference type="InterPro" id="IPR019504">
    <property type="entry name" value="Peptidase_U49_Lit_pept"/>
</dbReference>
<dbReference type="KEGG" id="lnu:N7U66_04870"/>
<proteinExistence type="predicted"/>
<dbReference type="AlphaFoldDB" id="A0A9E8MXZ5"/>
<dbReference type="RefSeq" id="WP_267677562.1">
    <property type="nucleotide sequence ID" value="NZ_CP113088.1"/>
</dbReference>
<evidence type="ECO:0000313" key="1">
    <source>
        <dbReference type="EMBL" id="WAC02965.1"/>
    </source>
</evidence>
<dbReference type="Proteomes" id="UP001164705">
    <property type="component" value="Chromosome"/>
</dbReference>
<dbReference type="Pfam" id="PF10463">
    <property type="entry name" value="Peptidase_U49"/>
    <property type="match status" value="1"/>
</dbReference>
<gene>
    <name evidence="1" type="ORF">N7U66_04870</name>
</gene>
<name>A0A9E8MXZ5_9FLAO</name>